<dbReference type="InterPro" id="IPR003012">
    <property type="entry name" value="Tet_transcr_reg_TetR"/>
</dbReference>
<keyword evidence="3 5" id="KW-0238">DNA-binding</keyword>
<name>A0A542Y8P5_9MICO</name>
<dbReference type="InterPro" id="IPR001647">
    <property type="entry name" value="HTH_TetR"/>
</dbReference>
<dbReference type="SUPFAM" id="SSF46689">
    <property type="entry name" value="Homeodomain-like"/>
    <property type="match status" value="1"/>
</dbReference>
<dbReference type="OrthoDB" id="3432043at2"/>
<dbReference type="PRINTS" id="PR00400">
    <property type="entry name" value="TETREPRESSOR"/>
</dbReference>
<dbReference type="SUPFAM" id="SSF48498">
    <property type="entry name" value="Tetracyclin repressor-like, C-terminal domain"/>
    <property type="match status" value="1"/>
</dbReference>
<dbReference type="InterPro" id="IPR004111">
    <property type="entry name" value="Repressor_TetR_C"/>
</dbReference>
<dbReference type="GO" id="GO:0003700">
    <property type="term" value="F:DNA-binding transcription factor activity"/>
    <property type="evidence" value="ECO:0007669"/>
    <property type="project" value="TreeGrafter"/>
</dbReference>
<sequence>MAVSEQPQARRSGRPTTPVLTRSLILETALRLLDERGESGASLRLIARELGVRPSALYNHISGQDDLISGIRELVSDRIDVSGFGVLPWDEAMERWARSYRNAFADHPPTIALLGVVPIATGTRTSEMYEAVFAGLIEAGWPASEVLSTVVGVECLILGAALDHSAPDDMLDPGDDPNSPTFRAVYDAGHAAAAAAARRLTDVAFEAGLSAVLVGLRARHAALAAG</sequence>
<dbReference type="Pfam" id="PF02909">
    <property type="entry name" value="TetR_C_1"/>
    <property type="match status" value="1"/>
</dbReference>
<gene>
    <name evidence="7" type="ORF">FB468_2509</name>
</gene>
<dbReference type="Proteomes" id="UP000319094">
    <property type="component" value="Unassembled WGS sequence"/>
</dbReference>
<accession>A0A542Y8P5</accession>
<protein>
    <submittedName>
        <fullName evidence="7">TetR family transcriptional regulator</fullName>
    </submittedName>
</protein>
<dbReference type="GO" id="GO:0000976">
    <property type="term" value="F:transcription cis-regulatory region binding"/>
    <property type="evidence" value="ECO:0007669"/>
    <property type="project" value="TreeGrafter"/>
</dbReference>
<evidence type="ECO:0000256" key="1">
    <source>
        <dbReference type="ARBA" id="ARBA00022491"/>
    </source>
</evidence>
<keyword evidence="1" id="KW-0678">Repressor</keyword>
<dbReference type="STRING" id="55969.SD72_07605"/>
<evidence type="ECO:0000256" key="5">
    <source>
        <dbReference type="PROSITE-ProRule" id="PRU00335"/>
    </source>
</evidence>
<dbReference type="EMBL" id="VFON01000001">
    <property type="protein sequence ID" value="TQL44452.1"/>
    <property type="molecule type" value="Genomic_DNA"/>
</dbReference>
<dbReference type="PANTHER" id="PTHR30055">
    <property type="entry name" value="HTH-TYPE TRANSCRIPTIONAL REGULATOR RUTR"/>
    <property type="match status" value="1"/>
</dbReference>
<dbReference type="Pfam" id="PF00440">
    <property type="entry name" value="TetR_N"/>
    <property type="match status" value="1"/>
</dbReference>
<feature type="domain" description="HTH tetR-type" evidence="6">
    <location>
        <begin position="19"/>
        <end position="79"/>
    </location>
</feature>
<dbReference type="Gene3D" id="1.10.357.10">
    <property type="entry name" value="Tetracycline Repressor, domain 2"/>
    <property type="match status" value="1"/>
</dbReference>
<dbReference type="PANTHER" id="PTHR30055:SF151">
    <property type="entry name" value="TRANSCRIPTIONAL REGULATORY PROTEIN"/>
    <property type="match status" value="1"/>
</dbReference>
<evidence type="ECO:0000313" key="7">
    <source>
        <dbReference type="EMBL" id="TQL44452.1"/>
    </source>
</evidence>
<evidence type="ECO:0000313" key="8">
    <source>
        <dbReference type="Proteomes" id="UP000319094"/>
    </source>
</evidence>
<dbReference type="InterPro" id="IPR050109">
    <property type="entry name" value="HTH-type_TetR-like_transc_reg"/>
</dbReference>
<organism evidence="7 8">
    <name type="scientific">Leucobacter komagatae</name>
    <dbReference type="NCBI Taxonomy" id="55969"/>
    <lineage>
        <taxon>Bacteria</taxon>
        <taxon>Bacillati</taxon>
        <taxon>Actinomycetota</taxon>
        <taxon>Actinomycetes</taxon>
        <taxon>Micrococcales</taxon>
        <taxon>Microbacteriaceae</taxon>
        <taxon>Leucobacter</taxon>
    </lineage>
</organism>
<dbReference type="InterPro" id="IPR009057">
    <property type="entry name" value="Homeodomain-like_sf"/>
</dbReference>
<dbReference type="InterPro" id="IPR036271">
    <property type="entry name" value="Tet_transcr_reg_TetR-rel_C_sf"/>
</dbReference>
<proteinExistence type="predicted"/>
<feature type="DNA-binding region" description="H-T-H motif" evidence="5">
    <location>
        <begin position="42"/>
        <end position="61"/>
    </location>
</feature>
<dbReference type="PROSITE" id="PS50977">
    <property type="entry name" value="HTH_TETR_2"/>
    <property type="match status" value="1"/>
</dbReference>
<evidence type="ECO:0000256" key="3">
    <source>
        <dbReference type="ARBA" id="ARBA00023125"/>
    </source>
</evidence>
<dbReference type="PRINTS" id="PR00455">
    <property type="entry name" value="HTHTETR"/>
</dbReference>
<reference evidence="7 8" key="1">
    <citation type="submission" date="2019-06" db="EMBL/GenBank/DDBJ databases">
        <title>Sequencing the genomes of 1000 actinobacteria strains.</title>
        <authorList>
            <person name="Klenk H.-P."/>
        </authorList>
    </citation>
    <scope>NUCLEOTIDE SEQUENCE [LARGE SCALE GENOMIC DNA]</scope>
    <source>
        <strain evidence="7 8">DSM 8803</strain>
    </source>
</reference>
<keyword evidence="8" id="KW-1185">Reference proteome</keyword>
<dbReference type="GO" id="GO:0045892">
    <property type="term" value="P:negative regulation of DNA-templated transcription"/>
    <property type="evidence" value="ECO:0007669"/>
    <property type="project" value="InterPro"/>
</dbReference>
<evidence type="ECO:0000259" key="6">
    <source>
        <dbReference type="PROSITE" id="PS50977"/>
    </source>
</evidence>
<evidence type="ECO:0000256" key="4">
    <source>
        <dbReference type="ARBA" id="ARBA00023163"/>
    </source>
</evidence>
<dbReference type="AlphaFoldDB" id="A0A542Y8P5"/>
<keyword evidence="4" id="KW-0804">Transcription</keyword>
<comment type="caution">
    <text evidence="7">The sequence shown here is derived from an EMBL/GenBank/DDBJ whole genome shotgun (WGS) entry which is preliminary data.</text>
</comment>
<dbReference type="RefSeq" id="WP_141887636.1">
    <property type="nucleotide sequence ID" value="NZ_BAAAUY010000020.1"/>
</dbReference>
<keyword evidence="2" id="KW-0805">Transcription regulation</keyword>
<dbReference type="GO" id="GO:0046677">
    <property type="term" value="P:response to antibiotic"/>
    <property type="evidence" value="ECO:0007669"/>
    <property type="project" value="InterPro"/>
</dbReference>
<evidence type="ECO:0000256" key="2">
    <source>
        <dbReference type="ARBA" id="ARBA00023015"/>
    </source>
</evidence>